<reference evidence="1" key="1">
    <citation type="journal article" date="2020" name="Phytopathology">
        <title>Genome sequence of the chestnut blight fungus Cryphonectria parasitica EP155: A fundamental resource for an archetypical invasive plant pathogen.</title>
        <authorList>
            <person name="Crouch J.A."/>
            <person name="Dawe A."/>
            <person name="Aerts A."/>
            <person name="Barry K."/>
            <person name="Churchill A.C.L."/>
            <person name="Grimwood J."/>
            <person name="Hillman B."/>
            <person name="Milgroom M.G."/>
            <person name="Pangilinan J."/>
            <person name="Smith M."/>
            <person name="Salamov A."/>
            <person name="Schmutz J."/>
            <person name="Yadav J."/>
            <person name="Grigoriev I.V."/>
            <person name="Nuss D."/>
        </authorList>
    </citation>
    <scope>NUCLEOTIDE SEQUENCE</scope>
    <source>
        <strain evidence="1">EP155</strain>
    </source>
</reference>
<keyword evidence="2" id="KW-1185">Reference proteome</keyword>
<accession>A0A9P4Y949</accession>
<dbReference type="GeneID" id="63840224"/>
<dbReference type="RefSeq" id="XP_040780039.1">
    <property type="nucleotide sequence ID" value="XM_040923095.1"/>
</dbReference>
<dbReference type="AlphaFoldDB" id="A0A9P4Y949"/>
<organism evidence="1 2">
    <name type="scientific">Cryphonectria parasitica (strain ATCC 38755 / EP155)</name>
    <dbReference type="NCBI Taxonomy" id="660469"/>
    <lineage>
        <taxon>Eukaryota</taxon>
        <taxon>Fungi</taxon>
        <taxon>Dikarya</taxon>
        <taxon>Ascomycota</taxon>
        <taxon>Pezizomycotina</taxon>
        <taxon>Sordariomycetes</taxon>
        <taxon>Sordariomycetidae</taxon>
        <taxon>Diaporthales</taxon>
        <taxon>Cryphonectriaceae</taxon>
        <taxon>Cryphonectria-Endothia species complex</taxon>
        <taxon>Cryphonectria</taxon>
    </lineage>
</organism>
<comment type="caution">
    <text evidence="1">The sequence shown here is derived from an EMBL/GenBank/DDBJ whole genome shotgun (WGS) entry which is preliminary data.</text>
</comment>
<proteinExistence type="predicted"/>
<dbReference type="EMBL" id="MU032345">
    <property type="protein sequence ID" value="KAF3769078.1"/>
    <property type="molecule type" value="Genomic_DNA"/>
</dbReference>
<dbReference type="Proteomes" id="UP000803844">
    <property type="component" value="Unassembled WGS sequence"/>
</dbReference>
<name>A0A9P4Y949_CRYP1</name>
<protein>
    <submittedName>
        <fullName evidence="1">Uncharacterized protein</fullName>
    </submittedName>
</protein>
<evidence type="ECO:0000313" key="1">
    <source>
        <dbReference type="EMBL" id="KAF3769078.1"/>
    </source>
</evidence>
<sequence length="68" mass="7870">MNRTRLCLVLRKRSIVRDRRSGTGCATRLSCWRPWLSAENSHDSFINPLWLLPWLHTIELSPLPSGTP</sequence>
<gene>
    <name evidence="1" type="ORF">M406DRAFT_355152</name>
</gene>
<evidence type="ECO:0000313" key="2">
    <source>
        <dbReference type="Proteomes" id="UP000803844"/>
    </source>
</evidence>